<feature type="region of interest" description="Disordered" evidence="1">
    <location>
        <begin position="1"/>
        <end position="23"/>
    </location>
</feature>
<sequence length="23" mass="2143">MLALHGLSEGVSGSGGSGGRWGA</sequence>
<dbReference type="EMBL" id="JBEEEP010000059">
    <property type="protein sequence ID" value="MEQ6322118.1"/>
    <property type="molecule type" value="Genomic_DNA"/>
</dbReference>
<comment type="caution">
    <text evidence="2">The sequence shown here is derived from an EMBL/GenBank/DDBJ whole genome shotgun (WGS) entry which is preliminary data.</text>
</comment>
<organism evidence="2 3">
    <name type="scientific">Mycobacterium canetti</name>
    <dbReference type="NCBI Taxonomy" id="78331"/>
    <lineage>
        <taxon>Bacteria</taxon>
        <taxon>Bacillati</taxon>
        <taxon>Actinomycetota</taxon>
        <taxon>Actinomycetes</taxon>
        <taxon>Mycobacteriales</taxon>
        <taxon>Mycobacteriaceae</taxon>
        <taxon>Mycobacterium</taxon>
        <taxon>Mycobacterium tuberculosis complex</taxon>
    </lineage>
</organism>
<dbReference type="Proteomes" id="UP001485476">
    <property type="component" value="Unassembled WGS sequence"/>
</dbReference>
<feature type="compositionally biased region" description="Gly residues" evidence="1">
    <location>
        <begin position="12"/>
        <end position="23"/>
    </location>
</feature>
<feature type="compositionally biased region" description="Low complexity" evidence="1">
    <location>
        <begin position="1"/>
        <end position="11"/>
    </location>
</feature>
<feature type="non-terminal residue" evidence="2">
    <location>
        <position position="23"/>
    </location>
</feature>
<evidence type="ECO:0000256" key="1">
    <source>
        <dbReference type="SAM" id="MobiDB-lite"/>
    </source>
</evidence>
<gene>
    <name evidence="2" type="ORF">ABDZ14_18075</name>
</gene>
<proteinExistence type="predicted"/>
<evidence type="ECO:0000313" key="2">
    <source>
        <dbReference type="EMBL" id="MEQ6322118.1"/>
    </source>
</evidence>
<reference evidence="2 3" key="1">
    <citation type="submission" date="2024-05" db="EMBL/GenBank/DDBJ databases">
        <title>Whole genome sequences of Mycobacterium canettii strains associated with human tuberculosis in Canada.</title>
        <authorList>
            <person name="Islam M.R."/>
            <person name="Soualhine H."/>
        </authorList>
    </citation>
    <scope>NUCLEOTIDE SEQUENCE [LARGE SCALE GENOMIC DNA]</scope>
    <source>
        <strain evidence="2 3">1901080</strain>
    </source>
</reference>
<evidence type="ECO:0000313" key="3">
    <source>
        <dbReference type="Proteomes" id="UP001485476"/>
    </source>
</evidence>
<protein>
    <submittedName>
        <fullName evidence="2">Uncharacterized protein</fullName>
    </submittedName>
</protein>
<name>A0ABV1MIK2_9MYCO</name>
<accession>A0ABV1MIK2</accession>
<keyword evidence="3" id="KW-1185">Reference proteome</keyword>